<feature type="compositionally biased region" description="Basic and acidic residues" evidence="1">
    <location>
        <begin position="10"/>
        <end position="32"/>
    </location>
</feature>
<evidence type="ECO:0000256" key="1">
    <source>
        <dbReference type="SAM" id="MobiDB-lite"/>
    </source>
</evidence>
<keyword evidence="4" id="KW-1185">Reference proteome</keyword>
<proteinExistence type="predicted"/>
<accession>A0A1R4FDP1</accession>
<dbReference type="AlphaFoldDB" id="A0A1R4FDP1"/>
<dbReference type="EMBL" id="FUHU01000020">
    <property type="protein sequence ID" value="SJM54006.1"/>
    <property type="molecule type" value="Genomic_DNA"/>
</dbReference>
<keyword evidence="2" id="KW-1133">Transmembrane helix</keyword>
<dbReference type="Proteomes" id="UP000195787">
    <property type="component" value="Unassembled WGS sequence"/>
</dbReference>
<gene>
    <name evidence="3" type="ORF">CZ674_04040</name>
</gene>
<feature type="region of interest" description="Disordered" evidence="1">
    <location>
        <begin position="101"/>
        <end position="124"/>
    </location>
</feature>
<dbReference type="RefSeq" id="WP_327078612.1">
    <property type="nucleotide sequence ID" value="NZ_FUHU01000020.1"/>
</dbReference>
<keyword evidence="2" id="KW-0812">Transmembrane</keyword>
<organism evidence="3 4">
    <name type="scientific">Agrococcus casei LMG 22410</name>
    <dbReference type="NCBI Taxonomy" id="1255656"/>
    <lineage>
        <taxon>Bacteria</taxon>
        <taxon>Bacillati</taxon>
        <taxon>Actinomycetota</taxon>
        <taxon>Actinomycetes</taxon>
        <taxon>Micrococcales</taxon>
        <taxon>Microbacteriaceae</taxon>
        <taxon>Agrococcus</taxon>
    </lineage>
</organism>
<sequence>MAKRNAQPEAPKELTEQEKLELELEEAGRSADGDWGGPPPGKPKNLGPTVKRLLGLLAPFKWLLATVFAVGSIGVVLLVLAPKVLGEAPTSSLRASFRGRCPREPRRIRSSKAFGSRAKTTSPT</sequence>
<reference evidence="3 4" key="1">
    <citation type="submission" date="2017-02" db="EMBL/GenBank/DDBJ databases">
        <authorList>
            <person name="Peterson S.W."/>
        </authorList>
    </citation>
    <scope>NUCLEOTIDE SEQUENCE [LARGE SCALE GENOMIC DNA]</scope>
    <source>
        <strain evidence="3 4">LMG 22410</strain>
    </source>
</reference>
<keyword evidence="2" id="KW-0472">Membrane</keyword>
<evidence type="ECO:0000256" key="2">
    <source>
        <dbReference type="SAM" id="Phobius"/>
    </source>
</evidence>
<dbReference type="GeneID" id="303174373"/>
<feature type="region of interest" description="Disordered" evidence="1">
    <location>
        <begin position="1"/>
        <end position="48"/>
    </location>
</feature>
<feature type="transmembrane region" description="Helical" evidence="2">
    <location>
        <begin position="62"/>
        <end position="81"/>
    </location>
</feature>
<name>A0A1R4FDP1_9MICO</name>
<protein>
    <submittedName>
        <fullName evidence="3">Uncharacterized protein</fullName>
    </submittedName>
</protein>
<evidence type="ECO:0000313" key="4">
    <source>
        <dbReference type="Proteomes" id="UP000195787"/>
    </source>
</evidence>
<evidence type="ECO:0000313" key="3">
    <source>
        <dbReference type="EMBL" id="SJM54006.1"/>
    </source>
</evidence>